<keyword evidence="2" id="KW-1185">Reference proteome</keyword>
<reference evidence="2" key="1">
    <citation type="journal article" date="2019" name="Int. J. Syst. Evol. Microbiol.">
        <title>The Global Catalogue of Microorganisms (GCM) 10K type strain sequencing project: providing services to taxonomists for standard genome sequencing and annotation.</title>
        <authorList>
            <consortium name="The Broad Institute Genomics Platform"/>
            <consortium name="The Broad Institute Genome Sequencing Center for Infectious Disease"/>
            <person name="Wu L."/>
            <person name="Ma J."/>
        </authorList>
    </citation>
    <scope>NUCLEOTIDE SEQUENCE [LARGE SCALE GENOMIC DNA]</scope>
    <source>
        <strain evidence="2">ZS-35-S2</strain>
    </source>
</reference>
<sequence>MTVVDDYPARADRLAALVARFTQLVDLPSQDQLADVFADAGWSPSGAVPHRLFTSGDITAGVRVERATATVAVVMADFGCADDLEYDDFDDDDAYDAALDQRYTDAEEVVGIVTERLGLPPADALAVDVLADHGGRVRLRSGHWAVTVAVVQHDSDLPVTVEANLTYGADLPGRLADLAPPPSRRTPVDWDAVSTRTGVSLPKDYHWLMERYGAGIFDGYLSLTPPTALSRPVPGPLVGVLRYQTPPTLPVATTVDGTTVSWVLAPQDCADQWHLRVTGPGTTPSDLPVGLLQFLVVALSGRYAVPQFRADFPSASHRFASARNAADTT</sequence>
<organism evidence="1 2">
    <name type="scientific">Plantactinospora solaniradicis</name>
    <dbReference type="NCBI Taxonomy" id="1723736"/>
    <lineage>
        <taxon>Bacteria</taxon>
        <taxon>Bacillati</taxon>
        <taxon>Actinomycetota</taxon>
        <taxon>Actinomycetes</taxon>
        <taxon>Micromonosporales</taxon>
        <taxon>Micromonosporaceae</taxon>
        <taxon>Plantactinospora</taxon>
    </lineage>
</organism>
<evidence type="ECO:0000313" key="1">
    <source>
        <dbReference type="EMBL" id="MFC6016215.1"/>
    </source>
</evidence>
<comment type="caution">
    <text evidence="1">The sequence shown here is derived from an EMBL/GenBank/DDBJ whole genome shotgun (WGS) entry which is preliminary data.</text>
</comment>
<name>A0ABW1K453_9ACTN</name>
<gene>
    <name evidence="1" type="ORF">ACFP2T_08400</name>
</gene>
<dbReference type="RefSeq" id="WP_377419387.1">
    <property type="nucleotide sequence ID" value="NZ_JBHSPR010000007.1"/>
</dbReference>
<accession>A0ABW1K453</accession>
<dbReference type="SUPFAM" id="SSF160631">
    <property type="entry name" value="SMI1/KNR4-like"/>
    <property type="match status" value="1"/>
</dbReference>
<evidence type="ECO:0000313" key="2">
    <source>
        <dbReference type="Proteomes" id="UP001596203"/>
    </source>
</evidence>
<dbReference type="EMBL" id="JBHSPR010000007">
    <property type="protein sequence ID" value="MFC6016215.1"/>
    <property type="molecule type" value="Genomic_DNA"/>
</dbReference>
<protein>
    <submittedName>
        <fullName evidence="1">Uncharacterized protein</fullName>
    </submittedName>
</protein>
<dbReference type="Proteomes" id="UP001596203">
    <property type="component" value="Unassembled WGS sequence"/>
</dbReference>
<proteinExistence type="predicted"/>
<dbReference type="InterPro" id="IPR037883">
    <property type="entry name" value="Knr4/Smi1-like_sf"/>
</dbReference>